<dbReference type="Pfam" id="PF12767">
    <property type="entry name" value="SAGA-Tad1"/>
    <property type="match status" value="1"/>
</dbReference>
<keyword evidence="3" id="KW-0805">Transcription regulation</keyword>
<dbReference type="CTD" id="8232594"/>
<dbReference type="Proteomes" id="UP000009046">
    <property type="component" value="Unassembled WGS sequence"/>
</dbReference>
<dbReference type="EMBL" id="DS235012">
    <property type="protein sequence ID" value="EEB10465.1"/>
    <property type="molecule type" value="Genomic_DNA"/>
</dbReference>
<dbReference type="PANTHER" id="PTHR21277">
    <property type="entry name" value="TRANSCRIPTIONAL ADAPTER 1"/>
    <property type="match status" value="1"/>
</dbReference>
<keyword evidence="5" id="KW-0539">Nucleus</keyword>
<dbReference type="HOGENOM" id="CLU_071612_0_0_1"/>
<dbReference type="GO" id="GO:0003713">
    <property type="term" value="F:transcription coactivator activity"/>
    <property type="evidence" value="ECO:0007669"/>
    <property type="project" value="TreeGrafter"/>
</dbReference>
<reference evidence="7" key="3">
    <citation type="submission" date="2020-05" db="UniProtKB">
        <authorList>
            <consortium name="EnsemblMetazoa"/>
        </authorList>
    </citation>
    <scope>IDENTIFICATION</scope>
    <source>
        <strain evidence="7">USDA</strain>
    </source>
</reference>
<evidence type="ECO:0000313" key="6">
    <source>
        <dbReference type="EMBL" id="EEB10465.1"/>
    </source>
</evidence>
<organism>
    <name type="scientific">Pediculus humanus subsp. corporis</name>
    <name type="common">Body louse</name>
    <dbReference type="NCBI Taxonomy" id="121224"/>
    <lineage>
        <taxon>Eukaryota</taxon>
        <taxon>Metazoa</taxon>
        <taxon>Ecdysozoa</taxon>
        <taxon>Arthropoda</taxon>
        <taxon>Hexapoda</taxon>
        <taxon>Insecta</taxon>
        <taxon>Pterygota</taxon>
        <taxon>Neoptera</taxon>
        <taxon>Paraneoptera</taxon>
        <taxon>Psocodea</taxon>
        <taxon>Troctomorpha</taxon>
        <taxon>Phthiraptera</taxon>
        <taxon>Anoplura</taxon>
        <taxon>Pediculidae</taxon>
        <taxon>Pediculus</taxon>
    </lineage>
</organism>
<keyword evidence="8" id="KW-1185">Reference proteome</keyword>
<evidence type="ECO:0000256" key="5">
    <source>
        <dbReference type="ARBA" id="ARBA00023242"/>
    </source>
</evidence>
<reference evidence="6" key="2">
    <citation type="submission" date="2007-04" db="EMBL/GenBank/DDBJ databases">
        <title>The genome of the human body louse.</title>
        <authorList>
            <consortium name="The Human Body Louse Genome Consortium"/>
            <person name="Kirkness E."/>
            <person name="Walenz B."/>
            <person name="Hass B."/>
            <person name="Bruggner R."/>
            <person name="Strausberg R."/>
        </authorList>
    </citation>
    <scope>NUCLEOTIDE SEQUENCE</scope>
    <source>
        <strain evidence="6">USDA</strain>
    </source>
</reference>
<dbReference type="RefSeq" id="XP_002423203.1">
    <property type="nucleotide sequence ID" value="XM_002423158.1"/>
</dbReference>
<proteinExistence type="inferred from homology"/>
<evidence type="ECO:0000256" key="4">
    <source>
        <dbReference type="ARBA" id="ARBA00023163"/>
    </source>
</evidence>
<evidence type="ECO:0000256" key="3">
    <source>
        <dbReference type="ARBA" id="ARBA00023015"/>
    </source>
</evidence>
<evidence type="ECO:0008006" key="9">
    <source>
        <dbReference type="Google" id="ProtNLM"/>
    </source>
</evidence>
<dbReference type="OMA" id="NIMTEDQ"/>
<reference evidence="6" key="1">
    <citation type="submission" date="2007-04" db="EMBL/GenBank/DDBJ databases">
        <title>Annotation of Pediculus humanus corporis strain USDA.</title>
        <authorList>
            <person name="Kirkness E."/>
            <person name="Hannick L."/>
            <person name="Hass B."/>
            <person name="Bruggner R."/>
            <person name="Lawson D."/>
            <person name="Bidwell S."/>
            <person name="Joardar V."/>
            <person name="Caler E."/>
            <person name="Walenz B."/>
            <person name="Inman J."/>
            <person name="Schobel S."/>
            <person name="Galinsky K."/>
            <person name="Amedeo P."/>
            <person name="Strausberg R."/>
        </authorList>
    </citation>
    <scope>NUCLEOTIDE SEQUENCE</scope>
    <source>
        <strain evidence="6">USDA</strain>
    </source>
</reference>
<keyword evidence="4" id="KW-0804">Transcription</keyword>
<evidence type="ECO:0000313" key="8">
    <source>
        <dbReference type="Proteomes" id="UP000009046"/>
    </source>
</evidence>
<protein>
    <recommendedName>
        <fullName evidence="9">Transcriptional adapter 1-like protein</fullName>
    </recommendedName>
</protein>
<dbReference type="EnsemblMetazoa" id="PHUM042680-RA">
    <property type="protein sequence ID" value="PHUM042680-PA"/>
    <property type="gene ID" value="PHUM042680"/>
</dbReference>
<dbReference type="GO" id="GO:0006357">
    <property type="term" value="P:regulation of transcription by RNA polymerase II"/>
    <property type="evidence" value="ECO:0007669"/>
    <property type="project" value="TreeGrafter"/>
</dbReference>
<dbReference type="CDD" id="cd22934">
    <property type="entry name" value="HFD_TADA1"/>
    <property type="match status" value="1"/>
</dbReference>
<dbReference type="InParanoid" id="E0VAQ9"/>
<dbReference type="KEGG" id="phu:Phum_PHUM042680"/>
<accession>E0VAQ9</accession>
<evidence type="ECO:0000313" key="7">
    <source>
        <dbReference type="EnsemblMetazoa" id="PHUM042680-PA"/>
    </source>
</evidence>
<dbReference type="InterPro" id="IPR024738">
    <property type="entry name" value="Hfi1/Tada1"/>
</dbReference>
<dbReference type="GeneID" id="8232594"/>
<evidence type="ECO:0000256" key="2">
    <source>
        <dbReference type="ARBA" id="ARBA00010314"/>
    </source>
</evidence>
<dbReference type="VEuPathDB" id="VectorBase:PHUM042680"/>
<dbReference type="AlphaFoldDB" id="E0VAQ9"/>
<comment type="subcellular location">
    <subcellularLocation>
        <location evidence="1">Nucleus</location>
    </subcellularLocation>
</comment>
<dbReference type="OrthoDB" id="10264870at2759"/>
<dbReference type="GO" id="GO:0000124">
    <property type="term" value="C:SAGA complex"/>
    <property type="evidence" value="ECO:0007669"/>
    <property type="project" value="UniProtKB-ARBA"/>
</dbReference>
<dbReference type="PANTHER" id="PTHR21277:SF5">
    <property type="entry name" value="TRANSCRIPTIONAL ADAPTER 1"/>
    <property type="match status" value="1"/>
</dbReference>
<comment type="similarity">
    <text evidence="2">Belongs to the TADA1 family.</text>
</comment>
<dbReference type="STRING" id="121224.E0VAQ9"/>
<dbReference type="eggNOG" id="ENOG502QRMT">
    <property type="taxonomic scope" value="Eukaryota"/>
</dbReference>
<dbReference type="FunCoup" id="E0VAQ9">
    <property type="interactions" value="1194"/>
</dbReference>
<evidence type="ECO:0000256" key="1">
    <source>
        <dbReference type="ARBA" id="ARBA00004123"/>
    </source>
</evidence>
<name>E0VAQ9_PEDHC</name>
<dbReference type="EMBL" id="AAZO01000499">
    <property type="status" value="NOT_ANNOTATED_CDS"/>
    <property type="molecule type" value="Genomic_DNA"/>
</dbReference>
<sequence length="316" mass="36290">MSYCEDLNTARKQLFGSLGNNAKKYVSLMKLWFSMKVTKEEFDSEARRMMNSDQAHLHNVFLLCLFNKCNGLSKATSKTKLRDFKKLKMNKSKKSGDKSAFQLADPVNYLPQLESPPQHLQDEPQRYCVQELFLPDHSLILGRLMLTSWEMGMEGAEDSAAEILVHAVQYFLKNLLTIILAQRNGYKLRENKFIYSLGCPVPNPWLRNYNGLVDNSLHSNMTDIIEDDENIHVPKIPLTEEEIERREMYHLACSNPNLEAQSKPPVSAYEVFQALQIHKSTIPSHTLYAINMDKIISAFSHPSHEEIEAAKYFVNS</sequence>
<dbReference type="GO" id="GO:0005634">
    <property type="term" value="C:nucleus"/>
    <property type="evidence" value="ECO:0007669"/>
    <property type="project" value="UniProtKB-SubCell"/>
</dbReference>
<gene>
    <name evidence="7" type="primary">8232594</name>
    <name evidence="6" type="ORF">Phum_PHUM042680</name>
</gene>